<keyword evidence="6" id="KW-0677">Repeat</keyword>
<keyword evidence="3" id="KW-0964">Secreted</keyword>
<evidence type="ECO:0000256" key="7">
    <source>
        <dbReference type="ARBA" id="ARBA00022801"/>
    </source>
</evidence>
<comment type="caution">
    <text evidence="18">The sequence shown here is derived from an EMBL/GenBank/DDBJ whole genome shotgun (WGS) entry which is preliminary data.</text>
</comment>
<keyword evidence="7 10" id="KW-0378">Hydrolase</keyword>
<dbReference type="Pfam" id="PF02225">
    <property type="entry name" value="PA"/>
    <property type="match status" value="1"/>
</dbReference>
<dbReference type="Gene3D" id="2.60.40.4070">
    <property type="match status" value="1"/>
</dbReference>
<evidence type="ECO:0000256" key="8">
    <source>
        <dbReference type="ARBA" id="ARBA00022825"/>
    </source>
</evidence>
<dbReference type="PROSITE" id="PS00137">
    <property type="entry name" value="SUBTILASE_HIS"/>
    <property type="match status" value="1"/>
</dbReference>
<dbReference type="CDD" id="cd07475">
    <property type="entry name" value="Peptidases_S8_C5a_Peptidase"/>
    <property type="match status" value="1"/>
</dbReference>
<feature type="domain" description="Inhibitor I9" evidence="16">
    <location>
        <begin position="77"/>
        <end position="137"/>
    </location>
</feature>
<keyword evidence="4 10" id="KW-0645">Protease</keyword>
<evidence type="ECO:0000256" key="13">
    <source>
        <dbReference type="SAM" id="SignalP"/>
    </source>
</evidence>
<evidence type="ECO:0000256" key="2">
    <source>
        <dbReference type="ARBA" id="ARBA00022512"/>
    </source>
</evidence>
<dbReference type="Gene3D" id="3.40.50.12090">
    <property type="match status" value="1"/>
</dbReference>
<dbReference type="InterPro" id="IPR022398">
    <property type="entry name" value="Peptidase_S8_His-AS"/>
</dbReference>
<feature type="signal peptide" evidence="13">
    <location>
        <begin position="1"/>
        <end position="26"/>
    </location>
</feature>
<evidence type="ECO:0000256" key="6">
    <source>
        <dbReference type="ARBA" id="ARBA00022737"/>
    </source>
</evidence>
<dbReference type="InterPro" id="IPR034216">
    <property type="entry name" value="C5a_Peptidase"/>
</dbReference>
<keyword evidence="2" id="KW-0134">Cell wall</keyword>
<gene>
    <name evidence="18" type="ORF">KIA07_02330</name>
</gene>
<organism evidence="18 19">
    <name type="scientific">Finegoldia magna</name>
    <name type="common">Peptostreptococcus magnus</name>
    <dbReference type="NCBI Taxonomy" id="1260"/>
    <lineage>
        <taxon>Bacteria</taxon>
        <taxon>Bacillati</taxon>
        <taxon>Bacillota</taxon>
        <taxon>Tissierellia</taxon>
        <taxon>Tissierellales</taxon>
        <taxon>Peptoniphilaceae</taxon>
        <taxon>Finegoldia</taxon>
    </lineage>
</organism>
<evidence type="ECO:0000313" key="18">
    <source>
        <dbReference type="EMBL" id="MBS5964486.1"/>
    </source>
</evidence>
<feature type="non-terminal residue" evidence="18">
    <location>
        <position position="1797"/>
    </location>
</feature>
<dbReference type="InterPro" id="IPR023827">
    <property type="entry name" value="Peptidase_S8_Asp-AS"/>
</dbReference>
<dbReference type="Gene3D" id="1.20.1270.90">
    <property type="entry name" value="AF1782-like"/>
    <property type="match status" value="1"/>
</dbReference>
<evidence type="ECO:0000259" key="17">
    <source>
        <dbReference type="Pfam" id="PF06280"/>
    </source>
</evidence>
<feature type="compositionally biased region" description="Basic and acidic residues" evidence="12">
    <location>
        <begin position="1496"/>
        <end position="1606"/>
    </location>
</feature>
<dbReference type="Proteomes" id="UP000730862">
    <property type="component" value="Unassembled WGS sequence"/>
</dbReference>
<feature type="domain" description="PA" evidence="15">
    <location>
        <begin position="432"/>
        <end position="505"/>
    </location>
</feature>
<dbReference type="InterPro" id="IPR046450">
    <property type="entry name" value="PA_dom_sf"/>
</dbReference>
<dbReference type="SUPFAM" id="SSF52025">
    <property type="entry name" value="PA domain"/>
    <property type="match status" value="1"/>
</dbReference>
<dbReference type="InterPro" id="IPR023828">
    <property type="entry name" value="Peptidase_S8_Ser-AS"/>
</dbReference>
<dbReference type="PRINTS" id="PR00723">
    <property type="entry name" value="SUBTILISIN"/>
</dbReference>
<evidence type="ECO:0000259" key="16">
    <source>
        <dbReference type="Pfam" id="PF05922"/>
    </source>
</evidence>
<dbReference type="Gene3D" id="2.60.40.1710">
    <property type="entry name" value="Subtilisin-like superfamily"/>
    <property type="match status" value="1"/>
</dbReference>
<dbReference type="GO" id="GO:0006508">
    <property type="term" value="P:proteolysis"/>
    <property type="evidence" value="ECO:0007669"/>
    <property type="project" value="UniProtKB-KW"/>
</dbReference>
<dbReference type="InterPro" id="IPR000209">
    <property type="entry name" value="Peptidase_S8/S53_dom"/>
</dbReference>
<evidence type="ECO:0000256" key="5">
    <source>
        <dbReference type="ARBA" id="ARBA00022729"/>
    </source>
</evidence>
<evidence type="ECO:0000256" key="9">
    <source>
        <dbReference type="PIRSR" id="PIRSR615500-1"/>
    </source>
</evidence>
<protein>
    <submittedName>
        <fullName evidence="18">S8 family serine peptidase</fullName>
    </submittedName>
</protein>
<dbReference type="InterPro" id="IPR010259">
    <property type="entry name" value="S8pro/Inhibitor_I9"/>
</dbReference>
<dbReference type="PROSITE" id="PS00136">
    <property type="entry name" value="SUBTILASE_ASP"/>
    <property type="match status" value="1"/>
</dbReference>
<dbReference type="Pfam" id="PF00082">
    <property type="entry name" value="Peptidase_S8"/>
    <property type="match status" value="1"/>
</dbReference>
<dbReference type="GO" id="GO:0016020">
    <property type="term" value="C:membrane"/>
    <property type="evidence" value="ECO:0007669"/>
    <property type="project" value="InterPro"/>
</dbReference>
<dbReference type="PROSITE" id="PS00138">
    <property type="entry name" value="SUBTILASE_SER"/>
    <property type="match status" value="1"/>
</dbReference>
<dbReference type="InterPro" id="IPR007253">
    <property type="entry name" value="Cell_wall-bd_2"/>
</dbReference>
<dbReference type="Pfam" id="PF06280">
    <property type="entry name" value="fn3_5"/>
    <property type="match status" value="1"/>
</dbReference>
<dbReference type="Pfam" id="PF04122">
    <property type="entry name" value="CW_binding_2"/>
    <property type="match status" value="2"/>
</dbReference>
<dbReference type="PANTHER" id="PTHR43806">
    <property type="entry name" value="PEPTIDASE S8"/>
    <property type="match status" value="1"/>
</dbReference>
<dbReference type="Pfam" id="PF05922">
    <property type="entry name" value="Inhibitor_I9"/>
    <property type="match status" value="1"/>
</dbReference>
<evidence type="ECO:0000256" key="10">
    <source>
        <dbReference type="PROSITE-ProRule" id="PRU01240"/>
    </source>
</evidence>
<dbReference type="EMBL" id="JAHAIK010000004">
    <property type="protein sequence ID" value="MBS5964486.1"/>
    <property type="molecule type" value="Genomic_DNA"/>
</dbReference>
<feature type="compositionally biased region" description="Low complexity" evidence="12">
    <location>
        <begin position="1607"/>
        <end position="1648"/>
    </location>
</feature>
<evidence type="ECO:0000313" key="19">
    <source>
        <dbReference type="Proteomes" id="UP000730862"/>
    </source>
</evidence>
<evidence type="ECO:0000256" key="12">
    <source>
        <dbReference type="SAM" id="MobiDB-lite"/>
    </source>
</evidence>
<dbReference type="SUPFAM" id="SSF52743">
    <property type="entry name" value="Subtilisin-like"/>
    <property type="match status" value="1"/>
</dbReference>
<keyword evidence="5 13" id="KW-0732">Signal</keyword>
<evidence type="ECO:0000256" key="3">
    <source>
        <dbReference type="ARBA" id="ARBA00022525"/>
    </source>
</evidence>
<keyword evidence="8 10" id="KW-0720">Serine protease</keyword>
<dbReference type="GO" id="GO:0004252">
    <property type="term" value="F:serine-type endopeptidase activity"/>
    <property type="evidence" value="ECO:0007669"/>
    <property type="project" value="UniProtKB-UniRule"/>
</dbReference>
<feature type="region of interest" description="Disordered" evidence="12">
    <location>
        <begin position="1496"/>
        <end position="1661"/>
    </location>
</feature>
<comment type="similarity">
    <text evidence="1 10 11">Belongs to the peptidase S8 family.</text>
</comment>
<feature type="active site" description="Charge relay system" evidence="9 10">
    <location>
        <position position="574"/>
    </location>
</feature>
<feature type="domain" description="Peptidase S8/S53" evidence="14">
    <location>
        <begin position="172"/>
        <end position="621"/>
    </location>
</feature>
<feature type="domain" description="C5a peptidase/Subtilisin-like protease SBT2-like Fn3-like" evidence="17">
    <location>
        <begin position="672"/>
        <end position="771"/>
    </location>
</feature>
<dbReference type="PROSITE" id="PS51892">
    <property type="entry name" value="SUBTILASE"/>
    <property type="match status" value="1"/>
</dbReference>
<dbReference type="InterPro" id="IPR036852">
    <property type="entry name" value="Peptidase_S8/S53_dom_sf"/>
</dbReference>
<sequence>MKPYSKKFLAGVLLFSLVLPSATTFATNQTDSTTYAKLQEQGVKADQEVKVIVETSDKAAIQKEPNVKSARFSKAVKASEAEVKKTSENIETKLKKENVKVNKEEEFSAVITGFSAKVKAKDIDKLRKQPGVKKVTAQMKAERPKGGASPALATAPKMIKADTLWNQYKFSGQGMLVSIIDTGIDPNHKDMQLNSSDFQKYKSEEEVNKVIKENGLKGKWFSNKIPYGYNYADESQEIRDSGIGGFHGMHVAGIVAANGDTKNEGVSGVAPNAQLLAMKVFSNDALVSTVYEEVWLKAIDDSIKLGADVLNMSLGMGSGYSRDGISPTNEAFKKAKAAGVVCAVAMGNDRVTNWGGEAKTNLEINPDFGTTGHPAVADPSYAVASMENTNLRGRNVEVEGKDITISTGTAEGADEKTTTGMKPYVHVGLGNSDEDYKGQDVKGKIVLAQRGAASFNEKAVLAKSKGAAGIIIYNTPDGNQLSFMSGMENKEFPSVFISYEAGQQLIKLLEEKPQQKINITEVKSVKNDKGGQMSEFSSWGITPDLRLKPDIAGVGGQIYSTINDNKYTMMSGTSMATPQVAGASALVMQRLYKDGLLKRTADGKPDPIQEYLTVLVMMNTATPIKDTEVEGASLYTPKQQGAGLVNLENVVKTNATVTATGGKDTKEDGKLELGEVGDQFNATFKLKNYSKKDITFTPKYISLKDEVKDGRYTEHSSVAEENTLPQVTVKANSEVTYTQTIPTKGIDKNQFAQGYVMFESKTNPTLSVPYTGFKGDWSEPQFLDNMPDFSDDVNYKPIVYPDGGIDKAGFMRRQEKGGWNYWNAWNVDGKPTVFVNSNKQEGMNSEVAPVITIMRNALDVKYDILDKDGKTLRNLFIDPILLKVNGLYKDNGKYNFEYVPGGAAWDFKDQNGKQVEEGQYIYQITGHVDYKDAKEQKYQYNILLDNQAPKLSYKYDEKNRTITVTAKDNLAGVFSVGYENTKTGEWYEQEVRKDDQFKDVGIVRDYSYTFKIADGFDLANLSIYAWDNSRNVAGEGVDTGVSSNIEIKPFELKVNDEMPSLEQIKEHIVGLPKDAEVSIIENLKSTEQPGEFGIKVSVKIGDMETYYKIPVVIKGEEKPEEPQPEKPEEKDTTVYTMPVITVTNPDYYQAFGKYEDKENPEAYKNIQLKGNVTHVDKLKSLTLTITKDGKQVEGTEVQEIKSKKEGDSNFSFDQLVDISNLEDGYVYELQIKVKGSDIHGKDLEDTIIRRIRKDYIAPTIDYDVEHEDEKAPTAKIKVKGHENMTYLEMYFNESMLQRIDKTWDNFELKEGVDGEFEVEVPLEIGENKFQIKANDDAGNETIKEVVINRKDPNAVDPVDTKDLLNNLLKAHSIVLVPEKYEVTDEQIAELNKLIEEARKAISEQQPQDKVDEVNNKLKEALAKIKEKEVKKVDKTQLIGQKEDAQNLLDKKENYKLDEQQEKALQNLIKKAEDLVKKEDATQEEVDKLAKEIKDAIAKIQEAGKEDPTKPEKPGKEDPTKPDKPGKEDPTKPDKPGKEDPTKPEKPGKEDPTTPDKPGKEDPTTPDKPGKEDPTKPEKPGKEDPTKPEKPGKEDPTTPDKPGKDNPTKPGDNPGTTPTPDNPGTVTPTPSNPGTTTPSVPGTTTPSTPAEQQKTTTRVAGADRIQTSVEVSKKYYKSADTVIVANYEQFADSLSASALSKALKAPILLVKKDQLDSVVAQEIKRLGAKNVVVIGGEKSVDKTKESLSKYNLQTIAGSDRYETSAKIAQEIIKLTGTKKAVIASGEVFADALTVAPLA</sequence>
<dbReference type="InterPro" id="IPR050131">
    <property type="entry name" value="Peptidase_S8_subtilisin-like"/>
</dbReference>
<dbReference type="Gene3D" id="3.50.30.30">
    <property type="match status" value="1"/>
</dbReference>
<dbReference type="PANTHER" id="PTHR43806:SF11">
    <property type="entry name" value="CEREVISIN-RELATED"/>
    <property type="match status" value="1"/>
</dbReference>
<proteinExistence type="inferred from homology"/>
<dbReference type="RefSeq" id="WP_278735293.1">
    <property type="nucleotide sequence ID" value="NZ_JAHAIK010000004.1"/>
</dbReference>
<dbReference type="InterPro" id="IPR003137">
    <property type="entry name" value="PA_domain"/>
</dbReference>
<evidence type="ECO:0000256" key="11">
    <source>
        <dbReference type="RuleBase" id="RU003355"/>
    </source>
</evidence>
<dbReference type="Gene3D" id="3.40.50.200">
    <property type="entry name" value="Peptidase S8/S53 domain"/>
    <property type="match status" value="1"/>
</dbReference>
<dbReference type="InterPro" id="IPR015500">
    <property type="entry name" value="Peptidase_S8_subtilisin-rel"/>
</dbReference>
<feature type="chain" id="PRO_5037880296" evidence="13">
    <location>
        <begin position="27"/>
        <end position="1797"/>
    </location>
</feature>
<evidence type="ECO:0000259" key="14">
    <source>
        <dbReference type="Pfam" id="PF00082"/>
    </source>
</evidence>
<evidence type="ECO:0000259" key="15">
    <source>
        <dbReference type="Pfam" id="PF02225"/>
    </source>
</evidence>
<reference evidence="18" key="1">
    <citation type="submission" date="2021-02" db="EMBL/GenBank/DDBJ databases">
        <title>Infant gut strain persistence is associated with maternal origin, phylogeny, and functional potential including surface adhesion and iron acquisition.</title>
        <authorList>
            <person name="Lou Y.C."/>
        </authorList>
    </citation>
    <scope>NUCLEOTIDE SEQUENCE</scope>
    <source>
        <strain evidence="18">L3_058_000G1_dasL3_058_000G1_concoct_72</strain>
    </source>
</reference>
<evidence type="ECO:0000256" key="1">
    <source>
        <dbReference type="ARBA" id="ARBA00011073"/>
    </source>
</evidence>
<feature type="active site" description="Charge relay system" evidence="9 10">
    <location>
        <position position="247"/>
    </location>
</feature>
<dbReference type="InterPro" id="IPR010435">
    <property type="entry name" value="C5a/SBT2-like_Fn3"/>
</dbReference>
<feature type="active site" description="Charge relay system" evidence="9 10">
    <location>
        <position position="181"/>
    </location>
</feature>
<evidence type="ECO:0000256" key="4">
    <source>
        <dbReference type="ARBA" id="ARBA00022670"/>
    </source>
</evidence>
<accession>A0A943QI14</accession>
<name>A0A943QI14_FINMA</name>